<dbReference type="SUPFAM" id="SSF47459">
    <property type="entry name" value="HLH, helix-loop-helix DNA-binding domain"/>
    <property type="match status" value="1"/>
</dbReference>
<dbReference type="PANTHER" id="PTHR46665:SF1">
    <property type="entry name" value="SPERMATOGENESIS- AND OOGENESIS-SPECIFIC BASIC HELIX-LOOP-HELIX-CONTAINING PROTEIN 1"/>
    <property type="match status" value="1"/>
</dbReference>
<dbReference type="AlphaFoldDB" id="A0A0E0JXF6"/>
<feature type="compositionally biased region" description="Low complexity" evidence="4">
    <location>
        <begin position="191"/>
        <end position="206"/>
    </location>
</feature>
<feature type="compositionally biased region" description="Low complexity" evidence="4">
    <location>
        <begin position="240"/>
        <end position="249"/>
    </location>
</feature>
<dbReference type="InterPro" id="IPR045239">
    <property type="entry name" value="bHLH95_bHLH"/>
</dbReference>
<evidence type="ECO:0000256" key="2">
    <source>
        <dbReference type="ARBA" id="ARBA00023015"/>
    </source>
</evidence>
<dbReference type="InterPro" id="IPR055478">
    <property type="entry name" value="DUF7050"/>
</dbReference>
<dbReference type="InterPro" id="IPR055477">
    <property type="entry name" value="DUF7049"/>
</dbReference>
<keyword evidence="2" id="KW-0805">Transcription regulation</keyword>
<evidence type="ECO:0000259" key="5">
    <source>
        <dbReference type="PROSITE" id="PS50888"/>
    </source>
</evidence>
<evidence type="ECO:0000256" key="3">
    <source>
        <dbReference type="ARBA" id="ARBA00023163"/>
    </source>
</evidence>
<name>A0A0E0JXF6_ORYPU</name>
<proteinExistence type="inferred from homology"/>
<dbReference type="eggNOG" id="ENOG502QUVA">
    <property type="taxonomic scope" value="Eukaryota"/>
</dbReference>
<dbReference type="Gramene" id="OPUNC02G08070.1">
    <property type="protein sequence ID" value="OPUNC02G08070.1"/>
    <property type="gene ID" value="OPUNC02G08070"/>
</dbReference>
<feature type="region of interest" description="Disordered" evidence="4">
    <location>
        <begin position="191"/>
        <end position="275"/>
    </location>
</feature>
<reference evidence="6" key="1">
    <citation type="submission" date="2015-04" db="UniProtKB">
        <authorList>
            <consortium name="EnsemblPlants"/>
        </authorList>
    </citation>
    <scope>IDENTIFICATION</scope>
</reference>
<dbReference type="GO" id="GO:0046983">
    <property type="term" value="F:protein dimerization activity"/>
    <property type="evidence" value="ECO:0007669"/>
    <property type="project" value="InterPro"/>
</dbReference>
<dbReference type="CDD" id="cd11393">
    <property type="entry name" value="bHLH_AtbHLH_like"/>
    <property type="match status" value="1"/>
</dbReference>
<protein>
    <recommendedName>
        <fullName evidence="5">BHLH domain-containing protein</fullName>
    </recommendedName>
</protein>
<dbReference type="PROSITE" id="PS50888">
    <property type="entry name" value="BHLH"/>
    <property type="match status" value="1"/>
</dbReference>
<dbReference type="EnsemblPlants" id="OPUNC02G08070.1">
    <property type="protein sequence ID" value="OPUNC02G08070.1"/>
    <property type="gene ID" value="OPUNC02G08070"/>
</dbReference>
<dbReference type="InterPro" id="IPR011598">
    <property type="entry name" value="bHLH_dom"/>
</dbReference>
<dbReference type="Pfam" id="PF00010">
    <property type="entry name" value="HLH"/>
    <property type="match status" value="1"/>
</dbReference>
<dbReference type="HOGENOM" id="CLU_024717_1_0_1"/>
<reference evidence="6" key="2">
    <citation type="submission" date="2018-05" db="EMBL/GenBank/DDBJ databases">
        <title>OpunRS2 (Oryza punctata Reference Sequence Version 2).</title>
        <authorList>
            <person name="Zhang J."/>
            <person name="Kudrna D."/>
            <person name="Lee S."/>
            <person name="Talag J."/>
            <person name="Welchert J."/>
            <person name="Wing R.A."/>
        </authorList>
    </citation>
    <scope>NUCLEOTIDE SEQUENCE [LARGE SCALE GENOMIC DNA]</scope>
</reference>
<evidence type="ECO:0000313" key="6">
    <source>
        <dbReference type="EnsemblPlants" id="OPUNC02G08070.1"/>
    </source>
</evidence>
<organism evidence="6">
    <name type="scientific">Oryza punctata</name>
    <name type="common">Red rice</name>
    <dbReference type="NCBI Taxonomy" id="4537"/>
    <lineage>
        <taxon>Eukaryota</taxon>
        <taxon>Viridiplantae</taxon>
        <taxon>Streptophyta</taxon>
        <taxon>Embryophyta</taxon>
        <taxon>Tracheophyta</taxon>
        <taxon>Spermatophyta</taxon>
        <taxon>Magnoliopsida</taxon>
        <taxon>Liliopsida</taxon>
        <taxon>Poales</taxon>
        <taxon>Poaceae</taxon>
        <taxon>BOP clade</taxon>
        <taxon>Oryzoideae</taxon>
        <taxon>Oryzeae</taxon>
        <taxon>Oryzinae</taxon>
        <taxon>Oryza</taxon>
    </lineage>
</organism>
<accession>A0A0E0JXF6</accession>
<dbReference type="PANTHER" id="PTHR46665">
    <property type="entry name" value="TRANSCRIPTION FACTOR BHLH041-RELATED-RELATED"/>
    <property type="match status" value="1"/>
</dbReference>
<dbReference type="Gene3D" id="4.10.280.10">
    <property type="entry name" value="Helix-loop-helix DNA-binding domain"/>
    <property type="match status" value="1"/>
</dbReference>
<keyword evidence="7" id="KW-1185">Reference proteome</keyword>
<feature type="region of interest" description="Disordered" evidence="4">
    <location>
        <begin position="382"/>
        <end position="412"/>
    </location>
</feature>
<feature type="domain" description="BHLH" evidence="5">
    <location>
        <begin position="405"/>
        <end position="454"/>
    </location>
</feature>
<evidence type="ECO:0000256" key="4">
    <source>
        <dbReference type="SAM" id="MobiDB-lite"/>
    </source>
</evidence>
<dbReference type="SMART" id="SM00353">
    <property type="entry name" value="HLH"/>
    <property type="match status" value="1"/>
</dbReference>
<dbReference type="Proteomes" id="UP000026962">
    <property type="component" value="Chromosome 2"/>
</dbReference>
<sequence length="587" mass="61183">MDTIFLLGQESRQRILHRAAASLPGCAYLSVWARVADAAGLQHNPPPSGGAAAARLLYCLDAWLSGGDDDSGGGGGVVRGLFDAYRGSVCAAVTGCVPGWAHVDGGGAYMELSELDLAASASLPVQHSFYQEAGIKMAAFMGCESGEIEVGFSTAPAENYGGGSSLQASVEQVFSEDFFQQSLLEELLQLPPTRPSSSSSSLVGSPADGASTSLLRTMTPVMASSSATPSPRDLAVQVATTTTTPSSSRLHPRPPPHHVSPFSRHGGGGGGVLHFPSAEADDAAMAQAMLDVISSPSTSSSAAALHAPWSSSVKHRAQIRSPRRGTTTAFLAYNAALAPRAAALRRTPGAPGQRMIKMGFSILRRMHMVRCSQERAAAAAASAAAAQRGGDDEEDATAAPPPPTSSQLHHMISERRRRERLNESFEHLRGLLPPGSKKDKATVLAKTLEYMNLLIAQISELEAKNRTLQTQIHQRANGSSSSSMIRTVNEVHHQWLTAAAAGGGGSPERVQVHVIRGGDGTSTSPEVTVRVEVRASEGGADVSELVLRVLALLKGMGGFTVVAIDARQPSGGGNGVAQASLTLRATR</sequence>
<dbReference type="Pfam" id="PF23132">
    <property type="entry name" value="DUF7049"/>
    <property type="match status" value="1"/>
</dbReference>
<dbReference type="InterPro" id="IPR036638">
    <property type="entry name" value="HLH_DNA-bd_sf"/>
</dbReference>
<dbReference type="InterPro" id="IPR044658">
    <property type="entry name" value="bHLH92/bHLH041-like"/>
</dbReference>
<comment type="similarity">
    <text evidence="1">Belongs to the bHLH protein family.</text>
</comment>
<feature type="compositionally biased region" description="Polar residues" evidence="4">
    <location>
        <begin position="210"/>
        <end position="229"/>
    </location>
</feature>
<keyword evidence="3" id="KW-0804">Transcription</keyword>
<dbReference type="OMA" id="GQMNLQV"/>
<evidence type="ECO:0000256" key="1">
    <source>
        <dbReference type="ARBA" id="ARBA00005510"/>
    </source>
</evidence>
<evidence type="ECO:0000313" key="7">
    <source>
        <dbReference type="Proteomes" id="UP000026962"/>
    </source>
</evidence>
<dbReference type="Pfam" id="PF23133">
    <property type="entry name" value="DUF7050"/>
    <property type="match status" value="1"/>
</dbReference>
<dbReference type="STRING" id="4537.A0A0E0JXF6"/>